<keyword evidence="2" id="KW-1185">Reference proteome</keyword>
<protein>
    <submittedName>
        <fullName evidence="1">Uncharacterized protein</fullName>
    </submittedName>
</protein>
<gene>
    <name evidence="1" type="ORF">IC229_03980</name>
</gene>
<dbReference type="AlphaFoldDB" id="A0A926XXJ4"/>
<dbReference type="RefSeq" id="WP_190885627.1">
    <property type="nucleotide sequence ID" value="NZ_JACWZY010000002.1"/>
</dbReference>
<sequence>MPTYHLLELVLRSKSTTCLYQFQSNFIQSHFEVTSNTENKSKRKMTQGFGRKDFQGMVDFGEAIG</sequence>
<evidence type="ECO:0000313" key="2">
    <source>
        <dbReference type="Proteomes" id="UP000598820"/>
    </source>
</evidence>
<evidence type="ECO:0000313" key="1">
    <source>
        <dbReference type="EMBL" id="MBD2699782.1"/>
    </source>
</evidence>
<proteinExistence type="predicted"/>
<dbReference type="Proteomes" id="UP000598820">
    <property type="component" value="Unassembled WGS sequence"/>
</dbReference>
<comment type="caution">
    <text evidence="1">The sequence shown here is derived from an EMBL/GenBank/DDBJ whole genome shotgun (WGS) entry which is preliminary data.</text>
</comment>
<reference evidence="1" key="1">
    <citation type="submission" date="2020-09" db="EMBL/GenBank/DDBJ databases">
        <authorList>
            <person name="Kim M.K."/>
        </authorList>
    </citation>
    <scope>NUCLEOTIDE SEQUENCE</scope>
    <source>
        <strain evidence="1">BT702</strain>
    </source>
</reference>
<dbReference type="EMBL" id="JACWZY010000002">
    <property type="protein sequence ID" value="MBD2699782.1"/>
    <property type="molecule type" value="Genomic_DNA"/>
</dbReference>
<organism evidence="1 2">
    <name type="scientific">Spirosoma profusum</name>
    <dbReference type="NCBI Taxonomy" id="2771354"/>
    <lineage>
        <taxon>Bacteria</taxon>
        <taxon>Pseudomonadati</taxon>
        <taxon>Bacteroidota</taxon>
        <taxon>Cytophagia</taxon>
        <taxon>Cytophagales</taxon>
        <taxon>Cytophagaceae</taxon>
        <taxon>Spirosoma</taxon>
    </lineage>
</organism>
<name>A0A926XXJ4_9BACT</name>
<accession>A0A926XXJ4</accession>